<feature type="region of interest" description="Disordered" evidence="1">
    <location>
        <begin position="86"/>
        <end position="111"/>
    </location>
</feature>
<dbReference type="InterPro" id="IPR045646">
    <property type="entry name" value="DUF6402"/>
</dbReference>
<dbReference type="RefSeq" id="WP_276268605.1">
    <property type="nucleotide sequence ID" value="NZ_JARJLM010000621.1"/>
</dbReference>
<keyword evidence="3" id="KW-1185">Reference proteome</keyword>
<dbReference type="EMBL" id="JARJLM010000621">
    <property type="protein sequence ID" value="MDF3838720.1"/>
    <property type="molecule type" value="Genomic_DNA"/>
</dbReference>
<evidence type="ECO:0000313" key="3">
    <source>
        <dbReference type="Proteomes" id="UP001216674"/>
    </source>
</evidence>
<proteinExistence type="predicted"/>
<gene>
    <name evidence="2" type="ORF">P3W85_38165</name>
</gene>
<feature type="compositionally biased region" description="Pro residues" evidence="1">
    <location>
        <begin position="86"/>
        <end position="95"/>
    </location>
</feature>
<evidence type="ECO:0000313" key="2">
    <source>
        <dbReference type="EMBL" id="MDF3838720.1"/>
    </source>
</evidence>
<organism evidence="2 3">
    <name type="scientific">Cupriavidus basilensis</name>
    <dbReference type="NCBI Taxonomy" id="68895"/>
    <lineage>
        <taxon>Bacteria</taxon>
        <taxon>Pseudomonadati</taxon>
        <taxon>Pseudomonadota</taxon>
        <taxon>Betaproteobacteria</taxon>
        <taxon>Burkholderiales</taxon>
        <taxon>Burkholderiaceae</taxon>
        <taxon>Cupriavidus</taxon>
    </lineage>
</organism>
<accession>A0ABT6B1H3</accession>
<name>A0ABT6B1H3_9BURK</name>
<feature type="compositionally biased region" description="Pro residues" evidence="1">
    <location>
        <begin position="44"/>
        <end position="59"/>
    </location>
</feature>
<reference evidence="2 3" key="1">
    <citation type="submission" date="2023-03" db="EMBL/GenBank/DDBJ databases">
        <title>Draft assemblies of triclosan tolerant bacteria isolated from returned activated sludge.</title>
        <authorList>
            <person name="Van Hamelsveld S."/>
        </authorList>
    </citation>
    <scope>NUCLEOTIDE SEQUENCE [LARGE SCALE GENOMIC DNA]</scope>
    <source>
        <strain evidence="2 3">GW210010_S58</strain>
    </source>
</reference>
<comment type="caution">
    <text evidence="2">The sequence shown here is derived from an EMBL/GenBank/DDBJ whole genome shotgun (WGS) entry which is preliminary data.</text>
</comment>
<protein>
    <submittedName>
        <fullName evidence="2">DUF6402 family protein</fullName>
    </submittedName>
</protein>
<dbReference type="Pfam" id="PF19940">
    <property type="entry name" value="DUF6402"/>
    <property type="match status" value="1"/>
</dbReference>
<evidence type="ECO:0000256" key="1">
    <source>
        <dbReference type="SAM" id="MobiDB-lite"/>
    </source>
</evidence>
<dbReference type="Proteomes" id="UP001216674">
    <property type="component" value="Unassembled WGS sequence"/>
</dbReference>
<sequence length="155" mass="17669">MENSDKRIPFFEQRFIKPLWALRREQQGCTIEDVDEFYISTDRPAPPLRDQPPSPPAPPKPKEPKRPPKSLIEGFLEFREWLNTPLPPKPIPAPATPEVKTPRVNPFDLQDIPGAMDRIGWPISAKVMRKWLSGELNYANTDDGARFGINQDGIS</sequence>
<feature type="region of interest" description="Disordered" evidence="1">
    <location>
        <begin position="33"/>
        <end position="69"/>
    </location>
</feature>